<dbReference type="SMART" id="SM00054">
    <property type="entry name" value="EFh"/>
    <property type="match status" value="3"/>
</dbReference>
<dbReference type="Pfam" id="PF13499">
    <property type="entry name" value="EF-hand_7"/>
    <property type="match status" value="1"/>
</dbReference>
<keyword evidence="5" id="KW-1185">Reference proteome</keyword>
<reference evidence="6 7" key="1">
    <citation type="submission" date="2016-11" db="UniProtKB">
        <authorList>
            <consortium name="WormBaseParasite"/>
        </authorList>
    </citation>
    <scope>IDENTIFICATION</scope>
</reference>
<dbReference type="InterPro" id="IPR028846">
    <property type="entry name" value="Recoverin"/>
</dbReference>
<dbReference type="PROSITE" id="PS50222">
    <property type="entry name" value="EF_HAND_2"/>
    <property type="match status" value="3"/>
</dbReference>
<name>A0A1I8FWP7_9PLAT</name>
<protein>
    <submittedName>
        <fullName evidence="6 7">EF-hand domain-containing protein</fullName>
    </submittedName>
</protein>
<dbReference type="PANTHER" id="PTHR23055:SF60">
    <property type="entry name" value="CALAXIN"/>
    <property type="match status" value="1"/>
</dbReference>
<evidence type="ECO:0000256" key="2">
    <source>
        <dbReference type="ARBA" id="ARBA00022737"/>
    </source>
</evidence>
<organism evidence="5 6">
    <name type="scientific">Macrostomum lignano</name>
    <dbReference type="NCBI Taxonomy" id="282301"/>
    <lineage>
        <taxon>Eukaryota</taxon>
        <taxon>Metazoa</taxon>
        <taxon>Spiralia</taxon>
        <taxon>Lophotrochozoa</taxon>
        <taxon>Platyhelminthes</taxon>
        <taxon>Rhabditophora</taxon>
        <taxon>Macrostomorpha</taxon>
        <taxon>Macrostomida</taxon>
        <taxon>Macrostomidae</taxon>
        <taxon>Macrostomum</taxon>
    </lineage>
</organism>
<keyword evidence="3" id="KW-0106">Calcium</keyword>
<evidence type="ECO:0000259" key="4">
    <source>
        <dbReference type="PROSITE" id="PS50222"/>
    </source>
</evidence>
<dbReference type="SUPFAM" id="SSF47473">
    <property type="entry name" value="EF-hand"/>
    <property type="match status" value="1"/>
</dbReference>
<proteinExistence type="predicted"/>
<dbReference type="OrthoDB" id="191686at2759"/>
<feature type="domain" description="EF-hand" evidence="4">
    <location>
        <begin position="62"/>
        <end position="97"/>
    </location>
</feature>
<dbReference type="PANTHER" id="PTHR23055">
    <property type="entry name" value="CALCIUM BINDING PROTEINS"/>
    <property type="match status" value="1"/>
</dbReference>
<dbReference type="InterPro" id="IPR011992">
    <property type="entry name" value="EF-hand-dom_pair"/>
</dbReference>
<dbReference type="STRING" id="282301.A0A1I8FWP7"/>
<evidence type="ECO:0000313" key="5">
    <source>
        <dbReference type="Proteomes" id="UP000095280"/>
    </source>
</evidence>
<dbReference type="Proteomes" id="UP000095280">
    <property type="component" value="Unplaced"/>
</dbReference>
<dbReference type="CDD" id="cd00051">
    <property type="entry name" value="EFh"/>
    <property type="match status" value="1"/>
</dbReference>
<accession>A0A1I8FWP7</accession>
<sequence>MEASAKANISKIAEALHSQTNFTKKECEHLLNMYKDITGGADDAKLDRNKFKDILHNSFGMTDDLMMDQVFRAFDTDSDSNISQEEWLKGISTFLRGTLEEKTSFAFRAYDLNSDGVISRDEMFQLLKSTLIRGSLDYQPVEEDPDEGVRDLVEIVFKKFDTQKKGTIDYAQFKSSVVDEPLLLQALGACLPDEKSADAFLCTFEEVHVPTTISYIRTGGGRQ</sequence>
<dbReference type="Gene3D" id="1.10.238.10">
    <property type="entry name" value="EF-hand"/>
    <property type="match status" value="1"/>
</dbReference>
<keyword evidence="2" id="KW-0677">Repeat</keyword>
<dbReference type="WBParaSite" id="maker-uti_cns_0000236-snap-gene-0.10-mRNA-1">
    <property type="protein sequence ID" value="maker-uti_cns_0000236-snap-gene-0.10-mRNA-1"/>
    <property type="gene ID" value="maker-uti_cns_0000236-snap-gene-0.10"/>
</dbReference>
<dbReference type="GO" id="GO:0005509">
    <property type="term" value="F:calcium ion binding"/>
    <property type="evidence" value="ECO:0007669"/>
    <property type="project" value="InterPro"/>
</dbReference>
<evidence type="ECO:0000313" key="6">
    <source>
        <dbReference type="WBParaSite" id="maker-uti_cns_0000236-snap-gene-0.10-mRNA-1"/>
    </source>
</evidence>
<dbReference type="PROSITE" id="PS00018">
    <property type="entry name" value="EF_HAND_1"/>
    <property type="match status" value="1"/>
</dbReference>
<dbReference type="InterPro" id="IPR018247">
    <property type="entry name" value="EF_Hand_1_Ca_BS"/>
</dbReference>
<dbReference type="AlphaFoldDB" id="A0A1I8FWP7"/>
<evidence type="ECO:0000256" key="1">
    <source>
        <dbReference type="ARBA" id="ARBA00022723"/>
    </source>
</evidence>
<evidence type="ECO:0000256" key="3">
    <source>
        <dbReference type="ARBA" id="ARBA00022837"/>
    </source>
</evidence>
<dbReference type="InterPro" id="IPR002048">
    <property type="entry name" value="EF_hand_dom"/>
</dbReference>
<dbReference type="WBParaSite" id="maker-uti_cns_0000461-snap-gene-0.4-mRNA-1">
    <property type="protein sequence ID" value="maker-uti_cns_0000461-snap-gene-0.4-mRNA-1"/>
    <property type="gene ID" value="maker-uti_cns_0000461-snap-gene-0.4"/>
</dbReference>
<dbReference type="WBParaSite" id="maker-uti_cns_0045642-snap-gene-1.29-mRNA-1">
    <property type="protein sequence ID" value="maker-uti_cns_0045642-snap-gene-1.29-mRNA-1"/>
    <property type="gene ID" value="maker-uti_cns_0045642-snap-gene-1.29"/>
</dbReference>
<dbReference type="PRINTS" id="PR00450">
    <property type="entry name" value="RECOVERIN"/>
</dbReference>
<feature type="domain" description="EF-hand" evidence="4">
    <location>
        <begin position="98"/>
        <end position="133"/>
    </location>
</feature>
<dbReference type="Pfam" id="PF13833">
    <property type="entry name" value="EF-hand_8"/>
    <property type="match status" value="1"/>
</dbReference>
<evidence type="ECO:0000313" key="7">
    <source>
        <dbReference type="WBParaSite" id="maker-uti_cns_0000461-snap-gene-0.4-mRNA-1"/>
    </source>
</evidence>
<feature type="domain" description="EF-hand" evidence="4">
    <location>
        <begin position="148"/>
        <end position="183"/>
    </location>
</feature>
<keyword evidence="1" id="KW-0479">Metal-binding</keyword>